<evidence type="ECO:0000256" key="1">
    <source>
        <dbReference type="SAM" id="MobiDB-lite"/>
    </source>
</evidence>
<dbReference type="Gene3D" id="2.70.98.70">
    <property type="match status" value="1"/>
</dbReference>
<dbReference type="Gene3D" id="1.50.10.100">
    <property type="entry name" value="Chondroitin AC/alginate lyase"/>
    <property type="match status" value="1"/>
</dbReference>
<sequence>MGEERTVETSIRERQRERRSRKLKGAVAMASKEAVLSALEKAAPADLRLYYPDGKQEEFWKRAKASPDYEEALREIRGEGERLLGSPTPELTYHLFVIYVERGTRREYESVYFERRRRLNTFAILSLLEPEREEWLGALRDTIWALCDEYTWCLPAHAWGTSFEIRRTIDLFSAETGFTLSEIDLLLGDRLPPLLRERIAEEVEARLFRPYLEAGPHHWEAVQTNWSAVCAGSIGAAALIALRDPDRLAAIVSKALGSMDCFLDGYGDDGGCLEGLGYWNYGFGYYVYFADLLRKRTNGAIDLFASDKVRRIAAFQQKSYLDGDLVANFSDSRPRIKVQLGLSHYLGSVYEEVELPPAELRAPYAEDHCSRWAHAFRNLIWFDPAKGGSEWAAADDYLPDAQWLVSRHRSGAGRFGFAAKGGHNAEPHNHNDVGHFIVTADGETFLADLGSGEYTKDYFGDGRYAYDCNGAQGHSVPIVDGALQAEGAESAAVVLEAYAGPEEDRLRIEMGSAYRVPNLKSLVRGFVWRKPEQGAPALELTDEFRFDGQPGSVEERFVSLLPPVLGEEGSVLVPGRNGRTLRIRYDADALAASVEERSFRDHSARETKWYAIRLAATRANNEAIFRLRFEFE</sequence>
<dbReference type="PANTHER" id="PTHR38045">
    <property type="entry name" value="CHROMOSOME 1, WHOLE GENOME SHOTGUN SEQUENCE"/>
    <property type="match status" value="1"/>
</dbReference>
<dbReference type="SUPFAM" id="SSF48230">
    <property type="entry name" value="Chondroitin AC/alginate lyase"/>
    <property type="match status" value="1"/>
</dbReference>
<keyword evidence="3" id="KW-1185">Reference proteome</keyword>
<dbReference type="AlphaFoldDB" id="A0A841UCR4"/>
<organism evidence="2 3">
    <name type="scientific">Cohnella xylanilytica</name>
    <dbReference type="NCBI Taxonomy" id="557555"/>
    <lineage>
        <taxon>Bacteria</taxon>
        <taxon>Bacillati</taxon>
        <taxon>Bacillota</taxon>
        <taxon>Bacilli</taxon>
        <taxon>Bacillales</taxon>
        <taxon>Paenibacillaceae</taxon>
        <taxon>Cohnella</taxon>
    </lineage>
</organism>
<feature type="region of interest" description="Disordered" evidence="1">
    <location>
        <begin position="1"/>
        <end position="23"/>
    </location>
</feature>
<protein>
    <submittedName>
        <fullName evidence="2">Heparinase II/III family protein</fullName>
    </submittedName>
</protein>
<gene>
    <name evidence="2" type="ORF">H7B90_30335</name>
</gene>
<feature type="compositionally biased region" description="Basic and acidic residues" evidence="1">
    <location>
        <begin position="1"/>
        <end position="16"/>
    </location>
</feature>
<dbReference type="EMBL" id="JACJVR010000136">
    <property type="protein sequence ID" value="MBB6695700.1"/>
    <property type="molecule type" value="Genomic_DNA"/>
</dbReference>
<accession>A0A841UCR4</accession>
<evidence type="ECO:0000313" key="2">
    <source>
        <dbReference type="EMBL" id="MBB6695700.1"/>
    </source>
</evidence>
<reference evidence="2 3" key="1">
    <citation type="submission" date="2020-08" db="EMBL/GenBank/DDBJ databases">
        <title>Cohnella phylogeny.</title>
        <authorList>
            <person name="Dunlap C."/>
        </authorList>
    </citation>
    <scope>NUCLEOTIDE SEQUENCE [LARGE SCALE GENOMIC DNA]</scope>
    <source>
        <strain evidence="2 3">DSM 25239</strain>
    </source>
</reference>
<dbReference type="PANTHER" id="PTHR38045:SF1">
    <property type="entry name" value="HEPARINASE II_III-LIKE PROTEIN"/>
    <property type="match status" value="1"/>
</dbReference>
<dbReference type="Proteomes" id="UP000553776">
    <property type="component" value="Unassembled WGS sequence"/>
</dbReference>
<comment type="caution">
    <text evidence="2">The sequence shown here is derived from an EMBL/GenBank/DDBJ whole genome shotgun (WGS) entry which is preliminary data.</text>
</comment>
<evidence type="ECO:0000313" key="3">
    <source>
        <dbReference type="Proteomes" id="UP000553776"/>
    </source>
</evidence>
<proteinExistence type="predicted"/>
<dbReference type="InterPro" id="IPR008929">
    <property type="entry name" value="Chondroitin_lyas"/>
</dbReference>
<name>A0A841UCR4_9BACL</name>